<sequence length="262" mass="29497">MNIATKTSRAVRTLGGRRLRTKLSASTVRTPHVLLLAPFSSAPMDRLVGGVMDKEFPGYFDSLRLPTGTVLDVRDHRKDLDNALAEEAGRLTCDKVRKLIEQNHAVDECVVIDINVEQHGEIPVAFVVKKFGSEGCDEALHKQLIDSLRYTIGHAGRHEELEKDLIAKLNTIWEEDGEIKDDLIRDELVNMVRDEFGPYAILKVVIVDALPKTICGRILRGTLYKIARGQEYSITPMIEDRQVLKHLETEIQSLLGAQYQDE</sequence>
<comment type="caution">
    <text evidence="2">The sequence shown here is derived from an EMBL/GenBank/DDBJ whole genome shotgun (WGS) entry which is preliminary data.</text>
</comment>
<name>A0A9N8ES19_9STRA</name>
<proteinExistence type="predicted"/>
<dbReference type="EMBL" id="CAICTM010001780">
    <property type="protein sequence ID" value="CAB9526127.1"/>
    <property type="molecule type" value="Genomic_DNA"/>
</dbReference>
<evidence type="ECO:0000259" key="1">
    <source>
        <dbReference type="Pfam" id="PF13193"/>
    </source>
</evidence>
<dbReference type="Proteomes" id="UP001153069">
    <property type="component" value="Unassembled WGS sequence"/>
</dbReference>
<gene>
    <name evidence="2" type="ORF">SEMRO_1782_G297180.1</name>
</gene>
<dbReference type="OrthoDB" id="10253869at2759"/>
<dbReference type="GO" id="GO:0050218">
    <property type="term" value="F:propionate-CoA ligase activity"/>
    <property type="evidence" value="ECO:0007669"/>
    <property type="project" value="TreeGrafter"/>
</dbReference>
<accession>A0A9N8ES19</accession>
<dbReference type="Pfam" id="PF13193">
    <property type="entry name" value="AMP-binding_C"/>
    <property type="match status" value="1"/>
</dbReference>
<dbReference type="InterPro" id="IPR025110">
    <property type="entry name" value="AMP-bd_C"/>
</dbReference>
<dbReference type="PANTHER" id="PTHR43347:SF3">
    <property type="entry name" value="ACYL-COA SYNTHETASE SHORT-CHAIN FAMILY MEMBER 3, MITOCHONDRIAL"/>
    <property type="match status" value="1"/>
</dbReference>
<keyword evidence="3" id="KW-1185">Reference proteome</keyword>
<keyword evidence="2" id="KW-0436">Ligase</keyword>
<protein>
    <submittedName>
        <fullName evidence="2">AmP-dependent synthetase and ligase</fullName>
    </submittedName>
</protein>
<organism evidence="2 3">
    <name type="scientific">Seminavis robusta</name>
    <dbReference type="NCBI Taxonomy" id="568900"/>
    <lineage>
        <taxon>Eukaryota</taxon>
        <taxon>Sar</taxon>
        <taxon>Stramenopiles</taxon>
        <taxon>Ochrophyta</taxon>
        <taxon>Bacillariophyta</taxon>
        <taxon>Bacillariophyceae</taxon>
        <taxon>Bacillariophycidae</taxon>
        <taxon>Naviculales</taxon>
        <taxon>Naviculaceae</taxon>
        <taxon>Seminavis</taxon>
    </lineage>
</organism>
<reference evidence="2" key="1">
    <citation type="submission" date="2020-06" db="EMBL/GenBank/DDBJ databases">
        <authorList>
            <consortium name="Plant Systems Biology data submission"/>
        </authorList>
    </citation>
    <scope>NUCLEOTIDE SEQUENCE</scope>
    <source>
        <strain evidence="2">D6</strain>
    </source>
</reference>
<dbReference type="InterPro" id="IPR045851">
    <property type="entry name" value="AMP-bd_C_sf"/>
</dbReference>
<dbReference type="SUPFAM" id="SSF56801">
    <property type="entry name" value="Acetyl-CoA synthetase-like"/>
    <property type="match status" value="1"/>
</dbReference>
<dbReference type="AlphaFoldDB" id="A0A9N8ES19"/>
<dbReference type="PANTHER" id="PTHR43347">
    <property type="entry name" value="ACYL-COA SYNTHETASE"/>
    <property type="match status" value="1"/>
</dbReference>
<evidence type="ECO:0000313" key="3">
    <source>
        <dbReference type="Proteomes" id="UP001153069"/>
    </source>
</evidence>
<feature type="domain" description="AMP-binding enzyme C-terminal" evidence="1">
    <location>
        <begin position="101"/>
        <end position="156"/>
    </location>
</feature>
<dbReference type="Gene3D" id="3.30.300.30">
    <property type="match status" value="1"/>
</dbReference>
<evidence type="ECO:0000313" key="2">
    <source>
        <dbReference type="EMBL" id="CAB9526127.1"/>
    </source>
</evidence>